<feature type="chain" id="PRO_5001728545" evidence="3">
    <location>
        <begin position="34"/>
        <end position="296"/>
    </location>
</feature>
<keyword evidence="5" id="KW-1185">Reference proteome</keyword>
<dbReference type="OrthoDB" id="10261598at2759"/>
<dbReference type="EMBL" id="HG805999">
    <property type="protein sequence ID" value="CDW55990.1"/>
    <property type="molecule type" value="Genomic_DNA"/>
</dbReference>
<dbReference type="GO" id="GO:0004531">
    <property type="term" value="F:deoxyribonuclease II activity"/>
    <property type="evidence" value="ECO:0007669"/>
    <property type="project" value="InterPro"/>
</dbReference>
<evidence type="ECO:0000313" key="5">
    <source>
        <dbReference type="Proteomes" id="UP000030665"/>
    </source>
</evidence>
<dbReference type="PANTHER" id="PTHR10858">
    <property type="entry name" value="DEOXYRIBONUCLEASE II"/>
    <property type="match status" value="1"/>
</dbReference>
<reference evidence="4" key="2">
    <citation type="submission" date="2014-03" db="EMBL/GenBank/DDBJ databases">
        <title>The whipworm genome and dual-species transcriptomics of an intimate host-pathogen interaction.</title>
        <authorList>
            <person name="Foth B.J."/>
            <person name="Tsai I.J."/>
            <person name="Reid A.J."/>
            <person name="Bancroft A.J."/>
            <person name="Nichol S."/>
            <person name="Tracey A."/>
            <person name="Holroyd N."/>
            <person name="Cotton J.A."/>
            <person name="Stanley E.J."/>
            <person name="Zarowiecki M."/>
            <person name="Liu J.Z."/>
            <person name="Huckvale T."/>
            <person name="Cooper P.J."/>
            <person name="Grencis R.K."/>
            <person name="Berriman M."/>
        </authorList>
    </citation>
    <scope>NUCLEOTIDE SEQUENCE [LARGE SCALE GENOMIC DNA]</scope>
</reference>
<dbReference type="Proteomes" id="UP000030665">
    <property type="component" value="Unassembled WGS sequence"/>
</dbReference>
<evidence type="ECO:0000313" key="4">
    <source>
        <dbReference type="EMBL" id="CDW55990.1"/>
    </source>
</evidence>
<dbReference type="GO" id="GO:0006309">
    <property type="term" value="P:apoptotic DNA fragmentation"/>
    <property type="evidence" value="ECO:0007669"/>
    <property type="project" value="TreeGrafter"/>
</dbReference>
<comment type="similarity">
    <text evidence="1">Belongs to the DNase II family.</text>
</comment>
<proteinExistence type="inferred from homology"/>
<dbReference type="STRING" id="36087.A0A077ZBH8"/>
<name>A0A077ZBH8_TRITR</name>
<evidence type="ECO:0000256" key="3">
    <source>
        <dbReference type="SAM" id="SignalP"/>
    </source>
</evidence>
<keyword evidence="3" id="KW-0732">Signal</keyword>
<gene>
    <name evidence="4" type="ORF">TTRE_0000426401</name>
</gene>
<evidence type="ECO:0000256" key="2">
    <source>
        <dbReference type="ARBA" id="ARBA00022801"/>
    </source>
</evidence>
<keyword evidence="2" id="KW-0378">Hydrolase</keyword>
<dbReference type="InterPro" id="IPR004947">
    <property type="entry name" value="DNase_II"/>
</dbReference>
<dbReference type="AlphaFoldDB" id="A0A077ZBH8"/>
<protein>
    <submittedName>
        <fullName evidence="4">Deoxyribonuclease (DNase) II</fullName>
    </submittedName>
</protein>
<reference evidence="4" key="1">
    <citation type="submission" date="2014-01" db="EMBL/GenBank/DDBJ databases">
        <authorList>
            <person name="Aslett M."/>
        </authorList>
    </citation>
    <scope>NUCLEOTIDE SEQUENCE</scope>
</reference>
<dbReference type="Pfam" id="PF03265">
    <property type="entry name" value="DNase_II"/>
    <property type="match status" value="1"/>
</dbReference>
<evidence type="ECO:0000256" key="1">
    <source>
        <dbReference type="ARBA" id="ARBA00007527"/>
    </source>
</evidence>
<organism evidence="4 5">
    <name type="scientific">Trichuris trichiura</name>
    <name type="common">Whipworm</name>
    <name type="synonym">Trichocephalus trichiurus</name>
    <dbReference type="NCBI Taxonomy" id="36087"/>
    <lineage>
        <taxon>Eukaryota</taxon>
        <taxon>Metazoa</taxon>
        <taxon>Ecdysozoa</taxon>
        <taxon>Nematoda</taxon>
        <taxon>Enoplea</taxon>
        <taxon>Dorylaimia</taxon>
        <taxon>Trichinellida</taxon>
        <taxon>Trichuridae</taxon>
        <taxon>Trichuris</taxon>
    </lineage>
</organism>
<sequence>MCAGKSQCKMTSYSPLKLLCSFVLIHFIQVTLTGDPMCNDEGAGKEKDWVLIYKPTDPKKGQKVNSEAVDTWVDVDLTADADTNLLRNIFDFVKTTADAVAIAYNGHAPRSPNPQARQTKSTAEGMAYEMPNIYYQQNTEKATGTLKELAEGTVTTRRVAKYNAFNTSGKAPTEFRTFSLKSNMDLYSSLMTIALKSTLIMWNIAGLGPEVVKKRCNAHLKVQYLNGTEFEVNSQKIERSKDNSVWMYSSKGKWVCFSSSPRQVSQRSAPKGAVCLKNDKVYEHFKGFIKKIESCP</sequence>
<feature type="signal peptide" evidence="3">
    <location>
        <begin position="1"/>
        <end position="33"/>
    </location>
</feature>
<dbReference type="PANTHER" id="PTHR10858:SF23">
    <property type="entry name" value="DEOXYRIBONUCLEASE II"/>
    <property type="match status" value="1"/>
</dbReference>
<accession>A0A077ZBH8</accession>